<dbReference type="InterPro" id="IPR036425">
    <property type="entry name" value="MoaB/Mog-like_dom_sf"/>
</dbReference>
<proteinExistence type="inferred from homology"/>
<keyword evidence="5" id="KW-0460">Magnesium</keyword>
<comment type="catalytic activity">
    <reaction evidence="4">
        <text>adenylyl-molybdopterin + molybdate = Mo-molybdopterin + AMP + H(+)</text>
        <dbReference type="Rhea" id="RHEA:35047"/>
        <dbReference type="ChEBI" id="CHEBI:15378"/>
        <dbReference type="ChEBI" id="CHEBI:36264"/>
        <dbReference type="ChEBI" id="CHEBI:62727"/>
        <dbReference type="ChEBI" id="CHEBI:71302"/>
        <dbReference type="ChEBI" id="CHEBI:456215"/>
        <dbReference type="EC" id="2.10.1.1"/>
    </reaction>
</comment>
<comment type="similarity">
    <text evidence="2 5">Belongs to the MoeA family.</text>
</comment>
<evidence type="ECO:0000313" key="8">
    <source>
        <dbReference type="EMBL" id="GGJ03210.1"/>
    </source>
</evidence>
<dbReference type="SMART" id="SM00852">
    <property type="entry name" value="MoCF_biosynth"/>
    <property type="match status" value="1"/>
</dbReference>
<dbReference type="Gene3D" id="3.90.105.10">
    <property type="entry name" value="Molybdopterin biosynthesis moea protein, domain 2"/>
    <property type="match status" value="1"/>
</dbReference>
<evidence type="ECO:0000313" key="9">
    <source>
        <dbReference type="Proteomes" id="UP000657574"/>
    </source>
</evidence>
<keyword evidence="5" id="KW-0501">Molybdenum cofactor biosynthesis</keyword>
<dbReference type="SUPFAM" id="SSF53218">
    <property type="entry name" value="Molybdenum cofactor biosynthesis proteins"/>
    <property type="match status" value="1"/>
</dbReference>
<dbReference type="InterPro" id="IPR038987">
    <property type="entry name" value="MoeA-like"/>
</dbReference>
<evidence type="ECO:0000256" key="3">
    <source>
        <dbReference type="ARBA" id="ARBA00022505"/>
    </source>
</evidence>
<dbReference type="EMBL" id="BMQA01000003">
    <property type="protein sequence ID" value="GGJ03210.1"/>
    <property type="molecule type" value="Genomic_DNA"/>
</dbReference>
<protein>
    <recommendedName>
        <fullName evidence="5">Molybdopterin molybdenumtransferase</fullName>
        <ecNumber evidence="5">2.10.1.1</ecNumber>
    </recommendedName>
</protein>
<dbReference type="InterPro" id="IPR036135">
    <property type="entry name" value="MoeA_linker/N_sf"/>
</dbReference>
<dbReference type="Proteomes" id="UP000657574">
    <property type="component" value="Unassembled WGS sequence"/>
</dbReference>
<evidence type="ECO:0000256" key="5">
    <source>
        <dbReference type="RuleBase" id="RU365090"/>
    </source>
</evidence>
<evidence type="ECO:0000256" key="4">
    <source>
        <dbReference type="ARBA" id="ARBA00047317"/>
    </source>
</evidence>
<sequence length="381" mass="38845">MARRSAGQPLPPVVLAPGDAPGHALAEPLAALCDLPPSDTSAMDGWVVSGPGPWRLYGGVVPAGADPEPLRPGTAVPIATGARTPPGATAVLCREHGEARDGVLRHRSPEPGALPAGHDVRPRGQECRSGEPLLPAGTTVTPAVLGLAAAAGYDRLSVHRRPRVELLLLGDELLQHGIPRGGRVRDALGPLLTPWLDLCGAEPAGVRMVGDDPGPLREAVDRSAADVVITTGSTAAGPVDFLHGVLNDLGATLPVDSVAVRPGHPMLLAELPPARDGQARRVVGLPGNPLAAAAGTATLAVPLLRRLGGHTDPEPRLLPTAAGLPGHPRDTRLLPVLHTGHEVTPLPYDGPAMLALAGRLAVVPPGGVPAGSLVELLELPV</sequence>
<comment type="cofactor">
    <cofactor evidence="5">
        <name>Mg(2+)</name>
        <dbReference type="ChEBI" id="CHEBI:18420"/>
    </cofactor>
</comment>
<dbReference type="SUPFAM" id="SSF63882">
    <property type="entry name" value="MoeA N-terminal region -like"/>
    <property type="match status" value="1"/>
</dbReference>
<reference evidence="8" key="1">
    <citation type="journal article" date="2014" name="Int. J. Syst. Evol. Microbiol.">
        <title>Complete genome sequence of Corynebacterium casei LMG S-19264T (=DSM 44701T), isolated from a smear-ripened cheese.</title>
        <authorList>
            <consortium name="US DOE Joint Genome Institute (JGI-PGF)"/>
            <person name="Walter F."/>
            <person name="Albersmeier A."/>
            <person name="Kalinowski J."/>
            <person name="Ruckert C."/>
        </authorList>
    </citation>
    <scope>NUCLEOTIDE SEQUENCE</scope>
    <source>
        <strain evidence="8">JCM 3086</strain>
    </source>
</reference>
<feature type="domain" description="MoaB/Mog" evidence="7">
    <location>
        <begin position="165"/>
        <end position="306"/>
    </location>
</feature>
<dbReference type="Pfam" id="PF03453">
    <property type="entry name" value="MoeA_N"/>
    <property type="match status" value="1"/>
</dbReference>
<dbReference type="InterPro" id="IPR005110">
    <property type="entry name" value="MoeA_linker/N"/>
</dbReference>
<dbReference type="InterPro" id="IPR001453">
    <property type="entry name" value="MoaB/Mog_dom"/>
</dbReference>
<keyword evidence="5" id="KW-0479">Metal-binding</keyword>
<evidence type="ECO:0000256" key="6">
    <source>
        <dbReference type="SAM" id="MobiDB-lite"/>
    </source>
</evidence>
<dbReference type="Gene3D" id="3.40.980.10">
    <property type="entry name" value="MoaB/Mog-like domain"/>
    <property type="match status" value="1"/>
</dbReference>
<keyword evidence="5" id="KW-0808">Transferase</keyword>
<organism evidence="8 9">
    <name type="scientific">Streptomyces brasiliensis</name>
    <dbReference type="NCBI Taxonomy" id="1954"/>
    <lineage>
        <taxon>Bacteria</taxon>
        <taxon>Bacillati</taxon>
        <taxon>Actinomycetota</taxon>
        <taxon>Actinomycetes</taxon>
        <taxon>Kitasatosporales</taxon>
        <taxon>Streptomycetaceae</taxon>
        <taxon>Streptomyces</taxon>
    </lineage>
</organism>
<dbReference type="GO" id="GO:0061599">
    <property type="term" value="F:molybdopterin molybdotransferase activity"/>
    <property type="evidence" value="ECO:0007669"/>
    <property type="project" value="UniProtKB-UniRule"/>
</dbReference>
<name>A0A917K7X7_9ACTN</name>
<feature type="region of interest" description="Disordered" evidence="6">
    <location>
        <begin position="105"/>
        <end position="127"/>
    </location>
</feature>
<comment type="pathway">
    <text evidence="5">Cofactor biosynthesis; molybdopterin biosynthesis.</text>
</comment>
<reference evidence="8" key="2">
    <citation type="submission" date="2020-09" db="EMBL/GenBank/DDBJ databases">
        <authorList>
            <person name="Sun Q."/>
            <person name="Ohkuma M."/>
        </authorList>
    </citation>
    <scope>NUCLEOTIDE SEQUENCE</scope>
    <source>
        <strain evidence="8">JCM 3086</strain>
    </source>
</reference>
<comment type="function">
    <text evidence="1 5">Catalyzes the insertion of molybdate into adenylated molybdopterin with the concomitant release of AMP.</text>
</comment>
<comment type="caution">
    <text evidence="8">The sequence shown here is derived from an EMBL/GenBank/DDBJ whole genome shotgun (WGS) entry which is preliminary data.</text>
</comment>
<accession>A0A917K7X7</accession>
<dbReference type="PANTHER" id="PTHR10192">
    <property type="entry name" value="MOLYBDOPTERIN BIOSYNTHESIS PROTEIN"/>
    <property type="match status" value="1"/>
</dbReference>
<evidence type="ECO:0000256" key="1">
    <source>
        <dbReference type="ARBA" id="ARBA00002901"/>
    </source>
</evidence>
<dbReference type="PANTHER" id="PTHR10192:SF5">
    <property type="entry name" value="GEPHYRIN"/>
    <property type="match status" value="1"/>
</dbReference>
<dbReference type="GO" id="GO:0046872">
    <property type="term" value="F:metal ion binding"/>
    <property type="evidence" value="ECO:0007669"/>
    <property type="project" value="UniProtKB-UniRule"/>
</dbReference>
<dbReference type="Gene3D" id="2.170.190.11">
    <property type="entry name" value="Molybdopterin biosynthesis moea protein, domain 3"/>
    <property type="match status" value="1"/>
</dbReference>
<feature type="compositionally biased region" description="Basic and acidic residues" evidence="6">
    <location>
        <begin position="118"/>
        <end position="127"/>
    </location>
</feature>
<evidence type="ECO:0000256" key="2">
    <source>
        <dbReference type="ARBA" id="ARBA00010763"/>
    </source>
</evidence>
<dbReference type="Pfam" id="PF00994">
    <property type="entry name" value="MoCF_biosynth"/>
    <property type="match status" value="1"/>
</dbReference>
<keyword evidence="3 5" id="KW-0500">Molybdenum</keyword>
<evidence type="ECO:0000259" key="7">
    <source>
        <dbReference type="SMART" id="SM00852"/>
    </source>
</evidence>
<dbReference type="AlphaFoldDB" id="A0A917K7X7"/>
<dbReference type="GO" id="GO:0005829">
    <property type="term" value="C:cytosol"/>
    <property type="evidence" value="ECO:0007669"/>
    <property type="project" value="TreeGrafter"/>
</dbReference>
<keyword evidence="9" id="KW-1185">Reference proteome</keyword>
<gene>
    <name evidence="8" type="ORF">GCM10010121_011960</name>
</gene>
<dbReference type="EC" id="2.10.1.1" evidence="5"/>
<dbReference type="GO" id="GO:0006777">
    <property type="term" value="P:Mo-molybdopterin cofactor biosynthetic process"/>
    <property type="evidence" value="ECO:0007669"/>
    <property type="project" value="UniProtKB-UniRule"/>
</dbReference>